<evidence type="ECO:0000313" key="2">
    <source>
        <dbReference type="Proteomes" id="UP001144978"/>
    </source>
</evidence>
<organism evidence="1 2">
    <name type="scientific">Trametes sanguinea</name>
    <dbReference type="NCBI Taxonomy" id="158606"/>
    <lineage>
        <taxon>Eukaryota</taxon>
        <taxon>Fungi</taxon>
        <taxon>Dikarya</taxon>
        <taxon>Basidiomycota</taxon>
        <taxon>Agaricomycotina</taxon>
        <taxon>Agaricomycetes</taxon>
        <taxon>Polyporales</taxon>
        <taxon>Polyporaceae</taxon>
        <taxon>Trametes</taxon>
    </lineage>
</organism>
<comment type="caution">
    <text evidence="1">The sequence shown here is derived from an EMBL/GenBank/DDBJ whole genome shotgun (WGS) entry which is preliminary data.</text>
</comment>
<gene>
    <name evidence="1" type="ORF">NUW54_g6200</name>
</gene>
<dbReference type="Proteomes" id="UP001144978">
    <property type="component" value="Unassembled WGS sequence"/>
</dbReference>
<dbReference type="EMBL" id="JANSHE010001624">
    <property type="protein sequence ID" value="KAJ3001806.1"/>
    <property type="molecule type" value="Genomic_DNA"/>
</dbReference>
<protein>
    <submittedName>
        <fullName evidence="1">Uncharacterized protein</fullName>
    </submittedName>
</protein>
<keyword evidence="2" id="KW-1185">Reference proteome</keyword>
<accession>A0ACC1PTG2</accession>
<name>A0ACC1PTG2_9APHY</name>
<reference evidence="1" key="1">
    <citation type="submission" date="2022-08" db="EMBL/GenBank/DDBJ databases">
        <title>Genome Sequence of Pycnoporus sanguineus.</title>
        <authorList>
            <person name="Buettner E."/>
        </authorList>
    </citation>
    <scope>NUCLEOTIDE SEQUENCE</scope>
    <source>
        <strain evidence="1">CG-C14</strain>
    </source>
</reference>
<evidence type="ECO:0000313" key="1">
    <source>
        <dbReference type="EMBL" id="KAJ3001806.1"/>
    </source>
</evidence>
<proteinExistence type="predicted"/>
<sequence length="153" mass="17169">MSTSQGAVNQRSFNPSPSSPSSNRHSKITVEYHRPSRESIQEYNDLLAEAHLHAAAANSYSDSFVPARHAPPPPPIAKNASATPPRVRNSLQKPPPRKQSSHPVDRDPFAAPPRANERERGPEISMSPRLAVTRRWRCAQRRWRRLACRIVTV</sequence>